<dbReference type="PROSITE" id="PS50931">
    <property type="entry name" value="HTH_LYSR"/>
    <property type="match status" value="1"/>
</dbReference>
<name>A0A0D5Y3Y6_9PSED</name>
<dbReference type="Proteomes" id="UP000032748">
    <property type="component" value="Chromosome"/>
</dbReference>
<dbReference type="Pfam" id="PF00126">
    <property type="entry name" value="HTH_1"/>
    <property type="match status" value="1"/>
</dbReference>
<dbReference type="InterPro" id="IPR000847">
    <property type="entry name" value="LysR_HTH_N"/>
</dbReference>
<dbReference type="SUPFAM" id="SSF46785">
    <property type="entry name" value="Winged helix' DNA-binding domain"/>
    <property type="match status" value="1"/>
</dbReference>
<comment type="similarity">
    <text evidence="1">Belongs to the LysR transcriptional regulatory family.</text>
</comment>
<dbReference type="PANTHER" id="PTHR30537:SF66">
    <property type="entry name" value="IRON-REGULATED VIRULENCE REGULATORY PROTEIN IRGB"/>
    <property type="match status" value="1"/>
</dbReference>
<evidence type="ECO:0000256" key="2">
    <source>
        <dbReference type="ARBA" id="ARBA00023015"/>
    </source>
</evidence>
<dbReference type="CDD" id="cd08422">
    <property type="entry name" value="PBP2_CrgA_like"/>
    <property type="match status" value="1"/>
</dbReference>
<dbReference type="Pfam" id="PF03466">
    <property type="entry name" value="LysR_substrate"/>
    <property type="match status" value="1"/>
</dbReference>
<dbReference type="InterPro" id="IPR005119">
    <property type="entry name" value="LysR_subst-bd"/>
</dbReference>
<feature type="domain" description="HTH lysR-type" evidence="5">
    <location>
        <begin position="7"/>
        <end position="64"/>
    </location>
</feature>
<evidence type="ECO:0000256" key="1">
    <source>
        <dbReference type="ARBA" id="ARBA00009437"/>
    </source>
</evidence>
<evidence type="ECO:0000313" key="7">
    <source>
        <dbReference type="Proteomes" id="UP000032748"/>
    </source>
</evidence>
<dbReference type="SUPFAM" id="SSF53850">
    <property type="entry name" value="Periplasmic binding protein-like II"/>
    <property type="match status" value="1"/>
</dbReference>
<dbReference type="EMBL" id="CP011110">
    <property type="protein sequence ID" value="AKA26026.1"/>
    <property type="molecule type" value="Genomic_DNA"/>
</dbReference>
<proteinExistence type="inferred from homology"/>
<evidence type="ECO:0000313" key="6">
    <source>
        <dbReference type="EMBL" id="AKA26026.1"/>
    </source>
</evidence>
<evidence type="ECO:0000256" key="4">
    <source>
        <dbReference type="ARBA" id="ARBA00023163"/>
    </source>
</evidence>
<accession>A0A0D5Y3Y6</accession>
<dbReference type="InterPro" id="IPR036388">
    <property type="entry name" value="WH-like_DNA-bd_sf"/>
</dbReference>
<dbReference type="FunFam" id="1.10.10.10:FF:000001">
    <property type="entry name" value="LysR family transcriptional regulator"/>
    <property type="match status" value="1"/>
</dbReference>
<dbReference type="AlphaFoldDB" id="A0A0D5Y3Y6"/>
<organism evidence="6 7">
    <name type="scientific">Pseudomonas chlororaphis</name>
    <dbReference type="NCBI Taxonomy" id="587753"/>
    <lineage>
        <taxon>Bacteria</taxon>
        <taxon>Pseudomonadati</taxon>
        <taxon>Pseudomonadota</taxon>
        <taxon>Gammaproteobacteria</taxon>
        <taxon>Pseudomonadales</taxon>
        <taxon>Pseudomonadaceae</taxon>
        <taxon>Pseudomonas</taxon>
    </lineage>
</organism>
<dbReference type="InterPro" id="IPR036390">
    <property type="entry name" value="WH_DNA-bd_sf"/>
</dbReference>
<dbReference type="PANTHER" id="PTHR30537">
    <property type="entry name" value="HTH-TYPE TRANSCRIPTIONAL REGULATOR"/>
    <property type="match status" value="1"/>
</dbReference>
<keyword evidence="4" id="KW-0804">Transcription</keyword>
<sequence length="299" mass="33215">MSDNLHLQLNRIQTFLAVVDFASFTRAAYYLGISKAMASLHVKALEEALSATLLIRNTRHVSLTDTGQAFYDEFKIIVADIDNAFEHVRHGVNRVAGKLRISSTSEYGEKYILPILAQFTERYPQVRISYNFNSSLNDLVAEKLDLVIRLGNLADSAFKSRKLADYEIVLVASADFLARYPVNAPQDLNGVPWIANSNLSGPTQWTLSHPRQERVDVSGPTHFESNSSTAIRAMTLSSLGVSVLPGWMVEDDLASGRLVRLLPEYALPSQAVSVVFPNSAHVPRKTRAFIDFLLLHLGQ</sequence>
<gene>
    <name evidence="6" type="ORF">PCL1606_45790</name>
</gene>
<dbReference type="GO" id="GO:0043565">
    <property type="term" value="F:sequence-specific DNA binding"/>
    <property type="evidence" value="ECO:0007669"/>
    <property type="project" value="TreeGrafter"/>
</dbReference>
<dbReference type="InterPro" id="IPR058163">
    <property type="entry name" value="LysR-type_TF_proteobact-type"/>
</dbReference>
<dbReference type="Gene3D" id="1.10.10.10">
    <property type="entry name" value="Winged helix-like DNA-binding domain superfamily/Winged helix DNA-binding domain"/>
    <property type="match status" value="1"/>
</dbReference>
<protein>
    <submittedName>
        <fullName evidence="6">LysR family transcriptional regulator</fullName>
    </submittedName>
</protein>
<dbReference type="PATRIC" id="fig|587753.10.peg.4579"/>
<keyword evidence="3" id="KW-0238">DNA-binding</keyword>
<keyword evidence="2" id="KW-0805">Transcription regulation</keyword>
<evidence type="ECO:0000256" key="3">
    <source>
        <dbReference type="ARBA" id="ARBA00023125"/>
    </source>
</evidence>
<dbReference type="GO" id="GO:0003700">
    <property type="term" value="F:DNA-binding transcription factor activity"/>
    <property type="evidence" value="ECO:0007669"/>
    <property type="project" value="InterPro"/>
</dbReference>
<dbReference type="GO" id="GO:0006351">
    <property type="term" value="P:DNA-templated transcription"/>
    <property type="evidence" value="ECO:0007669"/>
    <property type="project" value="TreeGrafter"/>
</dbReference>
<evidence type="ECO:0000259" key="5">
    <source>
        <dbReference type="PROSITE" id="PS50931"/>
    </source>
</evidence>
<dbReference type="KEGG" id="pcz:PCL1606_45790"/>
<dbReference type="Gene3D" id="3.40.190.290">
    <property type="match status" value="1"/>
</dbReference>
<reference evidence="6 7" key="1">
    <citation type="journal article" date="2015" name="Mol. Plant Microbe Interact.">
        <title>Comparative Genomic Analysis of Pseudomonas chlororaphis PCL1606 Reveals New Insight into Antifungal Compounds Involved in Biocontrol.</title>
        <authorList>
            <person name="Calderon C.E."/>
            <person name="Ramos C."/>
            <person name="de Vicente A."/>
            <person name="Cazorla F.M."/>
        </authorList>
    </citation>
    <scope>NUCLEOTIDE SEQUENCE [LARGE SCALE GENOMIC DNA]</scope>
    <source>
        <strain evidence="6 7">PCL1606</strain>
    </source>
</reference>